<keyword evidence="1" id="KW-1133">Transmembrane helix</keyword>
<dbReference type="AlphaFoldDB" id="A0AA44ICZ1"/>
<accession>A0AA44ICZ1</accession>
<evidence type="ECO:0000313" key="2">
    <source>
        <dbReference type="EMBL" id="NKY14170.1"/>
    </source>
</evidence>
<keyword evidence="1" id="KW-0472">Membrane</keyword>
<organism evidence="2 3">
    <name type="scientific">Streptomyces somaliensis (strain ATCC 33201 / DSM 40738 / JCM 12659 / KCTC 9044 / NCTC 11332 / NRRL B-12077 / IP 733)</name>
    <dbReference type="NCBI Taxonomy" id="1134445"/>
    <lineage>
        <taxon>Bacteria</taxon>
        <taxon>Bacillati</taxon>
        <taxon>Actinomycetota</taxon>
        <taxon>Actinomycetes</taxon>
        <taxon>Kitasatosporales</taxon>
        <taxon>Streptomycetaceae</taxon>
        <taxon>Streptomyces</taxon>
    </lineage>
</organism>
<evidence type="ECO:0000256" key="1">
    <source>
        <dbReference type="SAM" id="Phobius"/>
    </source>
</evidence>
<reference evidence="2 3" key="1">
    <citation type="submission" date="2020-04" db="EMBL/GenBank/DDBJ databases">
        <title>MicrobeNet Type strains.</title>
        <authorList>
            <person name="Nicholson A.C."/>
        </authorList>
    </citation>
    <scope>NUCLEOTIDE SEQUENCE [LARGE SCALE GENOMIC DNA]</scope>
    <source>
        <strain evidence="2 3">DSM 40738</strain>
    </source>
</reference>
<feature type="transmembrane region" description="Helical" evidence="1">
    <location>
        <begin position="97"/>
        <end position="116"/>
    </location>
</feature>
<protein>
    <recommendedName>
        <fullName evidence="4">Transmembrane protein</fullName>
    </recommendedName>
</protein>
<feature type="transmembrane region" description="Helical" evidence="1">
    <location>
        <begin position="22"/>
        <end position="45"/>
    </location>
</feature>
<keyword evidence="3" id="KW-1185">Reference proteome</keyword>
<dbReference type="RefSeq" id="WP_168438399.1">
    <property type="nucleotide sequence ID" value="NZ_JAAXOU010000060.1"/>
</dbReference>
<sequence>MSTNNTGPLAPSRPLSARPLRVASLVCGIGLPPLWLSAWLVPLSGERGGRCLMYGETCGGSWPEGTLPFCFTAVAVACCVVLFTPDRGARTATVRRCALGVQLLFSGVALLWVLTWPA</sequence>
<evidence type="ECO:0008006" key="4">
    <source>
        <dbReference type="Google" id="ProtNLM"/>
    </source>
</evidence>
<name>A0AA44ICZ1_STRE0</name>
<dbReference type="Proteomes" id="UP000570003">
    <property type="component" value="Unassembled WGS sequence"/>
</dbReference>
<keyword evidence="1" id="KW-0812">Transmembrane</keyword>
<comment type="caution">
    <text evidence="2">The sequence shown here is derived from an EMBL/GenBank/DDBJ whole genome shotgun (WGS) entry which is preliminary data.</text>
</comment>
<gene>
    <name evidence="2" type="ORF">HGA06_08345</name>
</gene>
<feature type="transmembrane region" description="Helical" evidence="1">
    <location>
        <begin position="65"/>
        <end position="85"/>
    </location>
</feature>
<dbReference type="EMBL" id="JAAXOU010000060">
    <property type="protein sequence ID" value="NKY14170.1"/>
    <property type="molecule type" value="Genomic_DNA"/>
</dbReference>
<proteinExistence type="predicted"/>
<evidence type="ECO:0000313" key="3">
    <source>
        <dbReference type="Proteomes" id="UP000570003"/>
    </source>
</evidence>